<gene>
    <name evidence="1" type="ORF">NK6_8701</name>
</gene>
<dbReference type="InterPro" id="IPR010260">
    <property type="entry name" value="AlpA"/>
</dbReference>
<sequence length="78" mass="8867">MTQTTEVTQDNEDGIRPMISMSQVLKRIPLSRSTIERKVKEGTFPQSYPIAPMRVGFFLDEIVEWQKQLVEKAAAKAA</sequence>
<protein>
    <recommendedName>
        <fullName evidence="3">AlpA family phage regulatory protein</fullName>
    </recommendedName>
</protein>
<accession>A0A0E4BWG5</accession>
<evidence type="ECO:0000313" key="2">
    <source>
        <dbReference type="Proteomes" id="UP000063308"/>
    </source>
</evidence>
<reference evidence="1 2" key="1">
    <citation type="submission" date="2014-11" db="EMBL/GenBank/DDBJ databases">
        <title>Symbiosis island explosion on the genome of extra-slow-growing strains of soybean bradyrhizobia with massive insertion sequences.</title>
        <authorList>
            <person name="Iida T."/>
            <person name="Minamisawa K."/>
        </authorList>
    </citation>
    <scope>NUCLEOTIDE SEQUENCE [LARGE SCALE GENOMIC DNA]</scope>
    <source>
        <strain evidence="1 2">NK6</strain>
    </source>
</reference>
<dbReference type="Pfam" id="PF05930">
    <property type="entry name" value="Phage_AlpA"/>
    <property type="match status" value="1"/>
</dbReference>
<evidence type="ECO:0000313" key="1">
    <source>
        <dbReference type="EMBL" id="BAR61848.1"/>
    </source>
</evidence>
<organism evidence="1 2">
    <name type="scientific">Bradyrhizobium diazoefficiens</name>
    <dbReference type="NCBI Taxonomy" id="1355477"/>
    <lineage>
        <taxon>Bacteria</taxon>
        <taxon>Pseudomonadati</taxon>
        <taxon>Pseudomonadota</taxon>
        <taxon>Alphaproteobacteria</taxon>
        <taxon>Hyphomicrobiales</taxon>
        <taxon>Nitrobacteraceae</taxon>
        <taxon>Bradyrhizobium</taxon>
    </lineage>
</organism>
<dbReference type="Proteomes" id="UP000063308">
    <property type="component" value="Chromosome"/>
</dbReference>
<evidence type="ECO:0008006" key="3">
    <source>
        <dbReference type="Google" id="ProtNLM"/>
    </source>
</evidence>
<dbReference type="EMBL" id="AP014685">
    <property type="protein sequence ID" value="BAR61848.1"/>
    <property type="molecule type" value="Genomic_DNA"/>
</dbReference>
<name>A0A0E4BWG5_9BRAD</name>
<dbReference type="AlphaFoldDB" id="A0A0E4BWG5"/>
<proteinExistence type="predicted"/>